<sequence>MTKHIRETGQSGVNNYRVSVGMGPKELNNLKPPRVIEKIWQAYQQLDGYKDQGYTIENFLGIATNPIYRREMHSHEKVTAIYNVLNVIGYKTDSKLDRENRHIAAISDAAHASIASYANCLLSADEAFVSKVRAIYEFLGVSTEVALVTLVDDEIVVKSE</sequence>
<name>A0A0P9QVE4_PSEA0</name>
<dbReference type="EMBL" id="RBPV01000437">
    <property type="protein sequence ID" value="RMO51441.1"/>
    <property type="molecule type" value="Genomic_DNA"/>
</dbReference>
<comment type="caution">
    <text evidence="1">The sequence shown here is derived from an EMBL/GenBank/DDBJ whole genome shotgun (WGS) entry which is preliminary data.</text>
</comment>
<dbReference type="AlphaFoldDB" id="A0A0P9QVE4"/>
<accession>A0A0P9QVE4</accession>
<dbReference type="PATRIC" id="fig|129137.4.peg.3145"/>
<gene>
    <name evidence="1" type="ORF">ALO70_02171</name>
    <name evidence="3" type="ORF">ALQ39_01806</name>
    <name evidence="2" type="ORF">ALQ86_03480</name>
</gene>
<organism evidence="1 4">
    <name type="scientific">Pseudomonas amygdali pv. eriobotryae</name>
    <dbReference type="NCBI Taxonomy" id="129137"/>
    <lineage>
        <taxon>Bacteria</taxon>
        <taxon>Pseudomonadati</taxon>
        <taxon>Pseudomonadota</taxon>
        <taxon>Gammaproteobacteria</taxon>
        <taxon>Pseudomonadales</taxon>
        <taxon>Pseudomonadaceae</taxon>
        <taxon>Pseudomonas</taxon>
        <taxon>Pseudomonas amygdali</taxon>
    </lineage>
</organism>
<evidence type="ECO:0000313" key="6">
    <source>
        <dbReference type="Proteomes" id="UP000275613"/>
    </source>
</evidence>
<reference evidence="5 6" key="2">
    <citation type="submission" date="2018-08" db="EMBL/GenBank/DDBJ databases">
        <title>Recombination of ecologically and evolutionarily significant loci maintains genetic cohesion in the Pseudomonas syringae species complex.</title>
        <authorList>
            <person name="Dillon M."/>
            <person name="Thakur S."/>
            <person name="Almeida R.N.D."/>
            <person name="Weir B.S."/>
            <person name="Guttman D.S."/>
        </authorList>
    </citation>
    <scope>NUCLEOTIDE SEQUENCE [LARGE SCALE GENOMIC DNA]</scope>
    <source>
        <strain evidence="3 6">ICMP 4316</strain>
        <strain evidence="2 5">ICMP 8636</strain>
    </source>
</reference>
<evidence type="ECO:0000313" key="5">
    <source>
        <dbReference type="Proteomes" id="UP000272627"/>
    </source>
</evidence>
<evidence type="ECO:0000313" key="3">
    <source>
        <dbReference type="EMBL" id="RMO51441.1"/>
    </source>
</evidence>
<dbReference type="EMBL" id="RBOA01000390">
    <property type="protein sequence ID" value="RML96930.1"/>
    <property type="molecule type" value="Genomic_DNA"/>
</dbReference>
<dbReference type="EMBL" id="LJQI01000092">
    <property type="protein sequence ID" value="KPX36117.1"/>
    <property type="molecule type" value="Genomic_DNA"/>
</dbReference>
<evidence type="ECO:0000313" key="2">
    <source>
        <dbReference type="EMBL" id="RML96930.1"/>
    </source>
</evidence>
<evidence type="ECO:0000313" key="4">
    <source>
        <dbReference type="Proteomes" id="UP000050490"/>
    </source>
</evidence>
<reference evidence="1 4" key="1">
    <citation type="submission" date="2015-09" db="EMBL/GenBank/DDBJ databases">
        <title>Genome announcement of multiple Pseudomonas syringae strains.</title>
        <authorList>
            <person name="Thakur S."/>
            <person name="Wang P.W."/>
            <person name="Gong Y."/>
            <person name="Weir B.S."/>
            <person name="Guttman D.S."/>
        </authorList>
    </citation>
    <scope>NUCLEOTIDE SEQUENCE [LARGE SCALE GENOMIC DNA]</scope>
    <source>
        <strain evidence="1 4">ICMP4455</strain>
    </source>
</reference>
<dbReference type="Proteomes" id="UP000275613">
    <property type="component" value="Unassembled WGS sequence"/>
</dbReference>
<protein>
    <submittedName>
        <fullName evidence="1">Uncharacterized protein</fullName>
    </submittedName>
</protein>
<dbReference type="Proteomes" id="UP000272627">
    <property type="component" value="Unassembled WGS sequence"/>
</dbReference>
<proteinExistence type="predicted"/>
<dbReference type="Proteomes" id="UP000050490">
    <property type="component" value="Unassembled WGS sequence"/>
</dbReference>
<evidence type="ECO:0000313" key="1">
    <source>
        <dbReference type="EMBL" id="KPX36117.1"/>
    </source>
</evidence>